<evidence type="ECO:0000256" key="6">
    <source>
        <dbReference type="PIRSR" id="PIRSR000349-1"/>
    </source>
</evidence>
<dbReference type="GO" id="GO:0046872">
    <property type="term" value="F:metal ion binding"/>
    <property type="evidence" value="ECO:0007669"/>
    <property type="project" value="UniProtKB-KW"/>
</dbReference>
<evidence type="ECO:0000256" key="5">
    <source>
        <dbReference type="ARBA" id="ARBA00023004"/>
    </source>
</evidence>
<dbReference type="Gene3D" id="1.10.287.990">
    <property type="entry name" value="Fe,Mn superoxide dismutase (SOD) domain"/>
    <property type="match status" value="1"/>
</dbReference>
<keyword evidence="3 6" id="KW-0479">Metal-binding</keyword>
<dbReference type="GO" id="GO:0004784">
    <property type="term" value="F:superoxide dismutase activity"/>
    <property type="evidence" value="ECO:0007669"/>
    <property type="project" value="UniProtKB-EC"/>
</dbReference>
<dbReference type="InterPro" id="IPR019832">
    <property type="entry name" value="Mn/Fe_SOD_C"/>
</dbReference>
<dbReference type="FunFam" id="1.10.287.990:FF:000002">
    <property type="entry name" value="Superoxide dismutase"/>
    <property type="match status" value="1"/>
</dbReference>
<dbReference type="EMBL" id="JADIMK010000073">
    <property type="protein sequence ID" value="MBO8456141.1"/>
    <property type="molecule type" value="Genomic_DNA"/>
</dbReference>
<proteinExistence type="inferred from homology"/>
<feature type="binding site" evidence="6">
    <location>
        <position position="156"/>
    </location>
    <ligand>
        <name>Mn(2+)</name>
        <dbReference type="ChEBI" id="CHEBI:29035"/>
    </ligand>
</feature>
<dbReference type="Pfam" id="PF00081">
    <property type="entry name" value="Sod_Fe_N"/>
    <property type="match status" value="1"/>
</dbReference>
<keyword evidence="5" id="KW-0408">Iron</keyword>
<feature type="binding site" evidence="6">
    <location>
        <position position="74"/>
    </location>
    <ligand>
        <name>Mn(2+)</name>
        <dbReference type="ChEBI" id="CHEBI:29035"/>
    </ligand>
</feature>
<sequence>MKHLLPQLPYAPDALAPAMSSETIAFHYGKHLQTYIDNLNKLIAGTPYEDMSLEEIVCKADGAVFNNAAQTWNHTFFFETLTPVPVEIPTVLAEKLSASFGSTGQFLEEFSKAAAGLFGSGWAWLVQEGDGSLKIVQKQNAGNPMTDGAVPLLTVDVWEHAYYIDYRNRRADYIAACLRLIDWNKVAARLS</sequence>
<dbReference type="SUPFAM" id="SSF46609">
    <property type="entry name" value="Fe,Mn superoxide dismutase (SOD), N-terminal domain"/>
    <property type="match status" value="1"/>
</dbReference>
<dbReference type="Gene3D" id="3.55.40.20">
    <property type="entry name" value="Iron/manganese superoxide dismutase, C-terminal domain"/>
    <property type="match status" value="1"/>
</dbReference>
<dbReference type="EC" id="1.15.1.1" evidence="2 7"/>
<dbReference type="InterPro" id="IPR001189">
    <property type="entry name" value="Mn/Fe_SOD"/>
</dbReference>
<dbReference type="PRINTS" id="PR01703">
    <property type="entry name" value="MNSODISMTASE"/>
</dbReference>
<reference evidence="10" key="1">
    <citation type="submission" date="2020-10" db="EMBL/GenBank/DDBJ databases">
        <authorList>
            <person name="Gilroy R."/>
        </authorList>
    </citation>
    <scope>NUCLEOTIDE SEQUENCE</scope>
    <source>
        <strain evidence="10">B1-3475</strain>
    </source>
</reference>
<feature type="binding site" evidence="6">
    <location>
        <position position="160"/>
    </location>
    <ligand>
        <name>Mn(2+)</name>
        <dbReference type="ChEBI" id="CHEBI:29035"/>
    </ligand>
</feature>
<protein>
    <recommendedName>
        <fullName evidence="2 7">Superoxide dismutase</fullName>
        <ecNumber evidence="2 7">1.15.1.1</ecNumber>
    </recommendedName>
</protein>
<evidence type="ECO:0000256" key="7">
    <source>
        <dbReference type="RuleBase" id="RU000414"/>
    </source>
</evidence>
<keyword evidence="4 7" id="KW-0560">Oxidoreductase</keyword>
<reference evidence="10" key="2">
    <citation type="journal article" date="2021" name="PeerJ">
        <title>Extensive microbial diversity within the chicken gut microbiome revealed by metagenomics and culture.</title>
        <authorList>
            <person name="Gilroy R."/>
            <person name="Ravi A."/>
            <person name="Getino M."/>
            <person name="Pursley I."/>
            <person name="Horton D.L."/>
            <person name="Alikhan N.F."/>
            <person name="Baker D."/>
            <person name="Gharbi K."/>
            <person name="Hall N."/>
            <person name="Watson M."/>
            <person name="Adriaenssens E.M."/>
            <person name="Foster-Nyarko E."/>
            <person name="Jarju S."/>
            <person name="Secka A."/>
            <person name="Antonio M."/>
            <person name="Oren A."/>
            <person name="Chaudhuri R.R."/>
            <person name="La Ragione R."/>
            <person name="Hildebrand F."/>
            <person name="Pallen M.J."/>
        </authorList>
    </citation>
    <scope>NUCLEOTIDE SEQUENCE</scope>
    <source>
        <strain evidence="10">B1-3475</strain>
    </source>
</reference>
<dbReference type="PIRSF" id="PIRSF000349">
    <property type="entry name" value="SODismutase"/>
    <property type="match status" value="1"/>
</dbReference>
<evidence type="ECO:0000256" key="4">
    <source>
        <dbReference type="ARBA" id="ARBA00023002"/>
    </source>
</evidence>
<dbReference type="PROSITE" id="PS00088">
    <property type="entry name" value="SOD_MN"/>
    <property type="match status" value="1"/>
</dbReference>
<organism evidence="10 11">
    <name type="scientific">Candidatus Cryptobacteroides intestinigallinarum</name>
    <dbReference type="NCBI Taxonomy" id="2840767"/>
    <lineage>
        <taxon>Bacteria</taxon>
        <taxon>Pseudomonadati</taxon>
        <taxon>Bacteroidota</taxon>
        <taxon>Bacteroidia</taxon>
        <taxon>Bacteroidales</taxon>
        <taxon>Candidatus Cryptobacteroides</taxon>
    </lineage>
</organism>
<dbReference type="PANTHER" id="PTHR42769">
    <property type="entry name" value="SUPEROXIDE DISMUTASE"/>
    <property type="match status" value="1"/>
</dbReference>
<evidence type="ECO:0000313" key="10">
    <source>
        <dbReference type="EMBL" id="MBO8456141.1"/>
    </source>
</evidence>
<dbReference type="InterPro" id="IPR019831">
    <property type="entry name" value="Mn/Fe_SOD_N"/>
</dbReference>
<dbReference type="InterPro" id="IPR036324">
    <property type="entry name" value="Mn/Fe_SOD_N_sf"/>
</dbReference>
<feature type="domain" description="Manganese/iron superoxide dismutase N-terminal" evidence="8">
    <location>
        <begin position="2"/>
        <end position="81"/>
    </location>
</feature>
<dbReference type="AlphaFoldDB" id="A0A9D9HLR6"/>
<dbReference type="PANTHER" id="PTHR42769:SF3">
    <property type="entry name" value="SUPEROXIDE DISMUTASE [FE] 2, CHLOROPLASTIC"/>
    <property type="match status" value="1"/>
</dbReference>
<comment type="catalytic activity">
    <reaction evidence="7">
        <text>2 superoxide + 2 H(+) = H2O2 + O2</text>
        <dbReference type="Rhea" id="RHEA:20696"/>
        <dbReference type="ChEBI" id="CHEBI:15378"/>
        <dbReference type="ChEBI" id="CHEBI:15379"/>
        <dbReference type="ChEBI" id="CHEBI:16240"/>
        <dbReference type="ChEBI" id="CHEBI:18421"/>
        <dbReference type="EC" id="1.15.1.1"/>
    </reaction>
</comment>
<feature type="domain" description="Manganese/iron superoxide dismutase C-terminal" evidence="9">
    <location>
        <begin position="92"/>
        <end position="189"/>
    </location>
</feature>
<evidence type="ECO:0000313" key="11">
    <source>
        <dbReference type="Proteomes" id="UP000823617"/>
    </source>
</evidence>
<dbReference type="InterPro" id="IPR019833">
    <property type="entry name" value="Mn/Fe_SOD_BS"/>
</dbReference>
<dbReference type="Pfam" id="PF02777">
    <property type="entry name" value="Sod_Fe_C"/>
    <property type="match status" value="1"/>
</dbReference>
<evidence type="ECO:0000259" key="8">
    <source>
        <dbReference type="Pfam" id="PF00081"/>
    </source>
</evidence>
<comment type="similarity">
    <text evidence="1 7">Belongs to the iron/manganese superoxide dismutase family.</text>
</comment>
<accession>A0A9D9HLR6</accession>
<evidence type="ECO:0000256" key="3">
    <source>
        <dbReference type="ARBA" id="ARBA00022723"/>
    </source>
</evidence>
<comment type="function">
    <text evidence="7">Destroys radicals which are normally produced within the cells and which are toxic to biological systems.</text>
</comment>
<comment type="caution">
    <text evidence="10">The sequence shown here is derived from an EMBL/GenBank/DDBJ whole genome shotgun (WGS) entry which is preliminary data.</text>
</comment>
<gene>
    <name evidence="10" type="ORF">IAC08_07040</name>
</gene>
<evidence type="ECO:0000256" key="1">
    <source>
        <dbReference type="ARBA" id="ARBA00008714"/>
    </source>
</evidence>
<name>A0A9D9HLR6_9BACT</name>
<evidence type="ECO:0000256" key="2">
    <source>
        <dbReference type="ARBA" id="ARBA00012682"/>
    </source>
</evidence>
<feature type="binding site" evidence="6">
    <location>
        <position position="27"/>
    </location>
    <ligand>
        <name>Mn(2+)</name>
        <dbReference type="ChEBI" id="CHEBI:29035"/>
    </ligand>
</feature>
<dbReference type="InterPro" id="IPR036314">
    <property type="entry name" value="SOD_C_sf"/>
</dbReference>
<dbReference type="SUPFAM" id="SSF54719">
    <property type="entry name" value="Fe,Mn superoxide dismutase (SOD), C-terminal domain"/>
    <property type="match status" value="1"/>
</dbReference>
<dbReference type="Proteomes" id="UP000823617">
    <property type="component" value="Unassembled WGS sequence"/>
</dbReference>
<evidence type="ECO:0000259" key="9">
    <source>
        <dbReference type="Pfam" id="PF02777"/>
    </source>
</evidence>